<evidence type="ECO:0000256" key="1">
    <source>
        <dbReference type="SAM" id="MobiDB-lite"/>
    </source>
</evidence>
<evidence type="ECO:0000313" key="2">
    <source>
        <dbReference type="EMBL" id="CAG1833277.1"/>
    </source>
</evidence>
<name>A0A804KCU4_MUSAM</name>
<reference evidence="2" key="1">
    <citation type="submission" date="2021-03" db="EMBL/GenBank/DDBJ databases">
        <authorList>
            <consortium name="Genoscope - CEA"/>
            <person name="William W."/>
        </authorList>
    </citation>
    <scope>NUCLEOTIDE SEQUENCE</scope>
    <source>
        <strain evidence="2">Doubled-haploid Pahang</strain>
    </source>
</reference>
<feature type="region of interest" description="Disordered" evidence="1">
    <location>
        <begin position="1"/>
        <end position="86"/>
    </location>
</feature>
<gene>
    <name evidence="2" type="ORF">GSMUA_91970.1</name>
</gene>
<evidence type="ECO:0000313" key="4">
    <source>
        <dbReference type="Proteomes" id="UP000012960"/>
    </source>
</evidence>
<reference evidence="3" key="2">
    <citation type="submission" date="2021-05" db="UniProtKB">
        <authorList>
            <consortium name="EnsemblPlants"/>
        </authorList>
    </citation>
    <scope>IDENTIFICATION</scope>
    <source>
        <strain evidence="3">subsp. malaccensis</strain>
    </source>
</reference>
<organism evidence="3 4">
    <name type="scientific">Musa acuminata subsp. malaccensis</name>
    <name type="common">Wild banana</name>
    <name type="synonym">Musa malaccensis</name>
    <dbReference type="NCBI Taxonomy" id="214687"/>
    <lineage>
        <taxon>Eukaryota</taxon>
        <taxon>Viridiplantae</taxon>
        <taxon>Streptophyta</taxon>
        <taxon>Embryophyta</taxon>
        <taxon>Tracheophyta</taxon>
        <taxon>Spermatophyta</taxon>
        <taxon>Magnoliopsida</taxon>
        <taxon>Liliopsida</taxon>
        <taxon>Zingiberales</taxon>
        <taxon>Musaceae</taxon>
        <taxon>Musa</taxon>
    </lineage>
</organism>
<dbReference type="AlphaFoldDB" id="A0A804KCU4"/>
<evidence type="ECO:0000313" key="3">
    <source>
        <dbReference type="EnsemblPlants" id="Ma08_p31170.1"/>
    </source>
</evidence>
<keyword evidence="4" id="KW-1185">Reference proteome</keyword>
<feature type="compositionally biased region" description="Basic and acidic residues" evidence="1">
    <location>
        <begin position="28"/>
        <end position="43"/>
    </location>
</feature>
<feature type="compositionally biased region" description="Basic and acidic residues" evidence="1">
    <location>
        <begin position="50"/>
        <end position="75"/>
    </location>
</feature>
<dbReference type="EnsemblPlants" id="Ma08_t31170.1">
    <property type="protein sequence ID" value="Ma08_p31170.1"/>
    <property type="gene ID" value="Ma08_g31170"/>
</dbReference>
<proteinExistence type="predicted"/>
<protein>
    <submittedName>
        <fullName evidence="2">(wild Malaysian banana) hypothetical protein</fullName>
    </submittedName>
</protein>
<dbReference type="Gramene" id="Ma08_t31170.1">
    <property type="protein sequence ID" value="Ma08_p31170.1"/>
    <property type="gene ID" value="Ma08_g31170"/>
</dbReference>
<feature type="compositionally biased region" description="Basic and acidic residues" evidence="1">
    <location>
        <begin position="1"/>
        <end position="18"/>
    </location>
</feature>
<dbReference type="InParanoid" id="A0A804KCU4"/>
<dbReference type="Proteomes" id="UP000012960">
    <property type="component" value="Unplaced"/>
</dbReference>
<accession>A0A804KCU4</accession>
<dbReference type="EMBL" id="HG996472">
    <property type="protein sequence ID" value="CAG1833277.1"/>
    <property type="molecule type" value="Genomic_DNA"/>
</dbReference>
<sequence>MEIRDNVDSHLDQPKTKMEVTQSETEICDDKVDSHLDQSEAKMKVTQSETEIRDDKVDSHLDRSEAKMEVTERWTSDSNTKSPEKMMTNLPTISEEADEEAELVPTVDGKTVDAKLVLLGYKYTCVCGMIEVQ</sequence>